<dbReference type="AlphaFoldDB" id="A0A0G4PXG9"/>
<evidence type="ECO:0000313" key="2">
    <source>
        <dbReference type="EMBL" id="CRL31033.1"/>
    </source>
</evidence>
<sequence>MDFIKKAVSSAGGNKEEKPADNTTQQNDDYVDKAFTSAFAAGVKKSGYNLDRNAQEKITDGARSAYEKATGKQVSDKISN</sequence>
<protein>
    <submittedName>
        <fullName evidence="2">Str. FM013</fullName>
    </submittedName>
</protein>
<gene>
    <name evidence="2" type="ORF">PCAMFM013_S068g000019</name>
</gene>
<proteinExistence type="predicted"/>
<organism evidence="2 3">
    <name type="scientific">Penicillium camemberti (strain FM 013)</name>
    <dbReference type="NCBI Taxonomy" id="1429867"/>
    <lineage>
        <taxon>Eukaryota</taxon>
        <taxon>Fungi</taxon>
        <taxon>Dikarya</taxon>
        <taxon>Ascomycota</taxon>
        <taxon>Pezizomycotina</taxon>
        <taxon>Eurotiomycetes</taxon>
        <taxon>Eurotiomycetidae</taxon>
        <taxon>Eurotiales</taxon>
        <taxon>Aspergillaceae</taxon>
        <taxon>Penicillium</taxon>
    </lineage>
</organism>
<reference evidence="2 3" key="1">
    <citation type="journal article" date="2014" name="Nat. Commun.">
        <title>Multiple recent horizontal transfers of a large genomic region in cheese making fungi.</title>
        <authorList>
            <person name="Cheeseman K."/>
            <person name="Ropars J."/>
            <person name="Renault P."/>
            <person name="Dupont J."/>
            <person name="Gouzy J."/>
            <person name="Branca A."/>
            <person name="Abraham A.L."/>
            <person name="Ceppi M."/>
            <person name="Conseiller E."/>
            <person name="Debuchy R."/>
            <person name="Malagnac F."/>
            <person name="Goarin A."/>
            <person name="Silar P."/>
            <person name="Lacoste S."/>
            <person name="Sallet E."/>
            <person name="Bensimon A."/>
            <person name="Giraud T."/>
            <person name="Brygoo Y."/>
        </authorList>
    </citation>
    <scope>NUCLEOTIDE SEQUENCE [LARGE SCALE GENOMIC DNA]</scope>
    <source>
        <strain evidence="3">FM 013</strain>
    </source>
</reference>
<keyword evidence="3" id="KW-1185">Reference proteome</keyword>
<evidence type="ECO:0000256" key="1">
    <source>
        <dbReference type="SAM" id="MobiDB-lite"/>
    </source>
</evidence>
<evidence type="ECO:0000313" key="3">
    <source>
        <dbReference type="Proteomes" id="UP000053732"/>
    </source>
</evidence>
<name>A0A0G4PXG9_PENC3</name>
<accession>A0A0G4PXG9</accession>
<dbReference type="Proteomes" id="UP000053732">
    <property type="component" value="Unassembled WGS sequence"/>
</dbReference>
<dbReference type="EMBL" id="HG793201">
    <property type="protein sequence ID" value="CRL31033.1"/>
    <property type="molecule type" value="Genomic_DNA"/>
</dbReference>
<feature type="region of interest" description="Disordered" evidence="1">
    <location>
        <begin position="1"/>
        <end position="28"/>
    </location>
</feature>